<accession>F8TC42</accession>
<dbReference type="RefSeq" id="YP_010795644.1">
    <property type="nucleotide sequence ID" value="NC_075702.1"/>
</dbReference>
<proteinExistence type="predicted"/>
<evidence type="ECO:0000313" key="2">
    <source>
        <dbReference type="EMBL" id="AEI00253.1"/>
    </source>
</evidence>
<protein>
    <submittedName>
        <fullName evidence="2">Uncharacterized protein LORF8</fullName>
    </submittedName>
</protein>
<organism evidence="2 4">
    <name type="scientific">Gallid alphaherpesvirus 3</name>
    <dbReference type="NCBI Taxonomy" id="35250"/>
    <lineage>
        <taxon>Viruses</taxon>
        <taxon>Duplodnaviria</taxon>
        <taxon>Heunggongvirae</taxon>
        <taxon>Peploviricota</taxon>
        <taxon>Herviviricetes</taxon>
        <taxon>Herpesvirales</taxon>
        <taxon>Orthoherpesviridae</taxon>
        <taxon>Alphaherpesvirinae</taxon>
        <taxon>Mardivirus</taxon>
        <taxon>Mardivirus gallidalpha3</taxon>
    </lineage>
</organism>
<keyword evidence="4" id="KW-1185">Reference proteome</keyword>
<dbReference type="KEGG" id="vg:80532804"/>
<dbReference type="EMBL" id="MH939248">
    <property type="protein sequence ID" value="QEY02331.1"/>
    <property type="molecule type" value="Genomic_DNA"/>
</dbReference>
<dbReference type="GeneID" id="80532804"/>
<evidence type="ECO:0000256" key="1">
    <source>
        <dbReference type="SAM" id="MobiDB-lite"/>
    </source>
</evidence>
<feature type="region of interest" description="Disordered" evidence="1">
    <location>
        <begin position="1"/>
        <end position="21"/>
    </location>
</feature>
<evidence type="ECO:0000313" key="4">
    <source>
        <dbReference type="Proteomes" id="UP000095860"/>
    </source>
</evidence>
<sequence length="62" mass="6918">MTNTVRAIPIVQPHNNRGHPERERLCRSDVVSSIIRSSPRTATKSRSSSGVGDIILTYLRTE</sequence>
<name>F8TC42_9ALPH</name>
<evidence type="ECO:0000313" key="3">
    <source>
        <dbReference type="EMBL" id="QEY02331.1"/>
    </source>
</evidence>
<reference evidence="3" key="2">
    <citation type="submission" date="2018-09" db="EMBL/GenBank/DDBJ databases">
        <title>Genomic sequence analysis of Gallid alphaherpesvirus 3 strain 301B/1.</title>
        <authorList>
            <person name="Kim T."/>
            <person name="Volkening J.D."/>
            <person name="Spatz S.J."/>
        </authorList>
    </citation>
    <scope>NUCLEOTIDE SEQUENCE</scope>
    <source>
        <strain evidence="3">301B/1</strain>
    </source>
</reference>
<gene>
    <name evidence="2" type="primary">LORF8</name>
</gene>
<reference evidence="2 4" key="1">
    <citation type="journal article" date="2011" name="Virus Genes">
        <title>Comparative genomic sequence analysis of the Marek's disease vaccine strain SB-1.</title>
        <authorList>
            <person name="Spatz S.J."/>
            <person name="Schat K.A."/>
        </authorList>
    </citation>
    <scope>NUCLEOTIDE SEQUENCE [LARGE SCALE GENOMIC DNA]</scope>
    <source>
        <strain evidence="2">SB-1</strain>
    </source>
</reference>
<dbReference type="Proteomes" id="UP000095860">
    <property type="component" value="Segment"/>
</dbReference>
<dbReference type="EMBL" id="HQ840738">
    <property type="protein sequence ID" value="AEI00253.1"/>
    <property type="molecule type" value="Genomic_DNA"/>
</dbReference>